<dbReference type="NCBIfam" id="NF006416">
    <property type="entry name" value="PRK08664.1"/>
    <property type="match status" value="1"/>
</dbReference>
<gene>
    <name evidence="5" type="primary">asd</name>
    <name evidence="5" type="ORF">CO007_05555</name>
</gene>
<dbReference type="InterPro" id="IPR036393">
    <property type="entry name" value="AceGlu_kinase-like_sf"/>
</dbReference>
<dbReference type="Pfam" id="PF01118">
    <property type="entry name" value="Semialdhyde_dh"/>
    <property type="match status" value="1"/>
</dbReference>
<evidence type="ECO:0000259" key="4">
    <source>
        <dbReference type="SMART" id="SM00859"/>
    </source>
</evidence>
<dbReference type="InterPro" id="IPR001048">
    <property type="entry name" value="Asp/Glu/Uridylate_kinase"/>
</dbReference>
<dbReference type="SUPFAM" id="SSF51735">
    <property type="entry name" value="NAD(P)-binding Rossmann-fold domains"/>
    <property type="match status" value="1"/>
</dbReference>
<evidence type="ECO:0000313" key="6">
    <source>
        <dbReference type="Proteomes" id="UP000229370"/>
    </source>
</evidence>
<keyword evidence="3" id="KW-0560">Oxidoreductase</keyword>
<feature type="domain" description="Semialdehyde dehydrogenase NAD-binding" evidence="4">
    <location>
        <begin position="324"/>
        <end position="457"/>
    </location>
</feature>
<dbReference type="InterPro" id="IPR012280">
    <property type="entry name" value="Semialdhyde_DH_dimer_dom"/>
</dbReference>
<dbReference type="AlphaFoldDB" id="A0A2M8GL58"/>
<dbReference type="Pfam" id="PF02774">
    <property type="entry name" value="Semialdhyde_dhC"/>
    <property type="match status" value="1"/>
</dbReference>
<dbReference type="InterPro" id="IPR036291">
    <property type="entry name" value="NAD(P)-bd_dom_sf"/>
</dbReference>
<dbReference type="GO" id="GO:0009086">
    <property type="term" value="P:methionine biosynthetic process"/>
    <property type="evidence" value="ECO:0007669"/>
    <property type="project" value="TreeGrafter"/>
</dbReference>
<dbReference type="InterPro" id="IPR000534">
    <property type="entry name" value="Semialdehyde_DH_NAD-bd"/>
</dbReference>
<dbReference type="CDD" id="cd02315">
    <property type="entry name" value="ScASADH_like_N"/>
    <property type="match status" value="1"/>
</dbReference>
<dbReference type="InterPro" id="IPR051823">
    <property type="entry name" value="ASADH-related"/>
</dbReference>
<evidence type="ECO:0000256" key="3">
    <source>
        <dbReference type="ARBA" id="ARBA00023002"/>
    </source>
</evidence>
<dbReference type="GO" id="GO:0004073">
    <property type="term" value="F:aspartate-semialdehyde dehydrogenase activity"/>
    <property type="evidence" value="ECO:0007669"/>
    <property type="project" value="UniProtKB-ARBA"/>
</dbReference>
<protein>
    <submittedName>
        <fullName evidence="5">Aspartate-semialdehyde dehydrogenase</fullName>
    </submittedName>
</protein>
<dbReference type="PANTHER" id="PTHR46718">
    <property type="entry name" value="ASPARTATE-SEMIALDEHYDE DEHYDROGENASE"/>
    <property type="match status" value="1"/>
</dbReference>
<dbReference type="SUPFAM" id="SSF55347">
    <property type="entry name" value="Glyceraldehyde-3-phosphate dehydrogenase-like, C-terminal domain"/>
    <property type="match status" value="1"/>
</dbReference>
<name>A0A2M8GL58_9BACT</name>
<evidence type="ECO:0000313" key="5">
    <source>
        <dbReference type="EMBL" id="PJC81277.1"/>
    </source>
</evidence>
<dbReference type="NCBIfam" id="TIGR00978">
    <property type="entry name" value="asd_EA"/>
    <property type="match status" value="1"/>
</dbReference>
<organism evidence="5 6">
    <name type="scientific">Candidatus Roizmanbacteria bacterium CG_4_8_14_3_um_filter_36_10</name>
    <dbReference type="NCBI Taxonomy" id="1974834"/>
    <lineage>
        <taxon>Bacteria</taxon>
        <taxon>Candidatus Roizmaniibacteriota</taxon>
    </lineage>
</organism>
<dbReference type="Gene3D" id="3.30.360.10">
    <property type="entry name" value="Dihydrodipicolinate Reductase, domain 2"/>
    <property type="match status" value="1"/>
</dbReference>
<dbReference type="GO" id="GO:0009088">
    <property type="term" value="P:threonine biosynthetic process"/>
    <property type="evidence" value="ECO:0007669"/>
    <property type="project" value="UniProtKB-ARBA"/>
</dbReference>
<dbReference type="SMART" id="SM00859">
    <property type="entry name" value="Semialdhyde_dh"/>
    <property type="match status" value="1"/>
</dbReference>
<dbReference type="GO" id="GO:0051287">
    <property type="term" value="F:NAD binding"/>
    <property type="evidence" value="ECO:0007669"/>
    <property type="project" value="InterPro"/>
</dbReference>
<dbReference type="Gene3D" id="3.40.1160.10">
    <property type="entry name" value="Acetylglutamate kinase-like"/>
    <property type="match status" value="1"/>
</dbReference>
<dbReference type="GO" id="GO:0050661">
    <property type="term" value="F:NADP binding"/>
    <property type="evidence" value="ECO:0007669"/>
    <property type="project" value="InterPro"/>
</dbReference>
<comment type="caution">
    <text evidence="5">The sequence shown here is derived from an EMBL/GenBank/DDBJ whole genome shotgun (WGS) entry which is preliminary data.</text>
</comment>
<accession>A0A2M8GL58</accession>
<proteinExistence type="inferred from homology"/>
<evidence type="ECO:0000256" key="2">
    <source>
        <dbReference type="ARBA" id="ARBA00022857"/>
    </source>
</evidence>
<evidence type="ECO:0000256" key="1">
    <source>
        <dbReference type="ARBA" id="ARBA00010584"/>
    </source>
</evidence>
<keyword evidence="2" id="KW-0521">NADP</keyword>
<dbReference type="InterPro" id="IPR005676">
    <property type="entry name" value="Asp_semi-ald_DH_pep-lack"/>
</dbReference>
<dbReference type="PANTHER" id="PTHR46718:SF1">
    <property type="entry name" value="ASPARTATE-SEMIALDEHYDE DEHYDROGENASE"/>
    <property type="match status" value="1"/>
</dbReference>
<dbReference type="Proteomes" id="UP000229370">
    <property type="component" value="Unassembled WGS sequence"/>
</dbReference>
<dbReference type="EMBL" id="PFQK01000095">
    <property type="protein sequence ID" value="PJC81277.1"/>
    <property type="molecule type" value="Genomic_DNA"/>
</dbReference>
<dbReference type="Gene3D" id="3.40.50.720">
    <property type="entry name" value="NAD(P)-binding Rossmann-like Domain"/>
    <property type="match status" value="1"/>
</dbReference>
<dbReference type="CDD" id="cd18130">
    <property type="entry name" value="ASADH_C_arch_fung_like"/>
    <property type="match status" value="1"/>
</dbReference>
<comment type="similarity">
    <text evidence="1">Belongs to the aspartate-semialdehyde dehydrogenase family.</text>
</comment>
<dbReference type="SUPFAM" id="SSF53633">
    <property type="entry name" value="Carbamate kinase-like"/>
    <property type="match status" value="1"/>
</dbReference>
<dbReference type="GO" id="GO:0046983">
    <property type="term" value="F:protein dimerization activity"/>
    <property type="evidence" value="ECO:0007669"/>
    <property type="project" value="InterPro"/>
</dbReference>
<reference evidence="6" key="1">
    <citation type="submission" date="2017-09" db="EMBL/GenBank/DDBJ databases">
        <title>Depth-based differentiation of microbial function through sediment-hosted aquifers and enrichment of novel symbionts in the deep terrestrial subsurface.</title>
        <authorList>
            <person name="Probst A.J."/>
            <person name="Ladd B."/>
            <person name="Jarett J.K."/>
            <person name="Geller-Mcgrath D.E."/>
            <person name="Sieber C.M.K."/>
            <person name="Emerson J.B."/>
            <person name="Anantharaman K."/>
            <person name="Thomas B.C."/>
            <person name="Malmstrom R."/>
            <person name="Stieglmeier M."/>
            <person name="Klingl A."/>
            <person name="Woyke T."/>
            <person name="Ryan C.M."/>
            <person name="Banfield J.F."/>
        </authorList>
    </citation>
    <scope>NUCLEOTIDE SEQUENCE [LARGE SCALE GENOMIC DNA]</scope>
</reference>
<sequence length="678" mass="75195">MRNKKIIVNKLGGVIMGSAKLLALAKVEIVRQMSKHCQPIVVVSALQGVTDDLVAILNKLDRLVNSGIVDSSKTQFIINKFIECLRKKHSALVEQLIVAKENNELVKHRIIQILKKLRQDLETVTVRGALPELQDRVLSFGEKLASIIFSIYLTDNKINVESLTSEEIGIITNENHLDAEIDYTLAKSNIIQKLKKCTGIPVITGFTGITISKKTTTLGRGGSDATACFIGAALSAKKIILWKDVPGVLSADPNIFPNAKTLKSINYMEAEKSGKVIFDKAVQYLKISKVPTEVTYIRDAKIKTQIDEQTKTELGAMQSKSKIPVAILGATGMVGQRLISLLANHPLFEVAVVAASVNSAGKTYREAVLNKWTISSTIPDKVKDIIVMEVNRDKEKIARVAKIAFSALDMDKNLIKRLEIEYASLGVAVISNNSAHRWTKDIPMIIPEVNSSHTKLIDIQRRQRKWKTGLIAVKPNCSIQSYVPVLEALKKFMPTRVIITTLQAISGAGKTFKSWPEMHDNIIPFIGGEEEKSEQEPMKIWGKIVKDKLRLATLPKISATCIRVSISNGHMAAVSVKFKKNPTKQDIINSIINFKNPIRKFNLPSAPKNFIEYIEKNDRPQPKLDRDNQKGMGITVGRIREDSILDWKFIVLSHNTLRGAAGGAVLMAELLVHEGYII</sequence>
<dbReference type="Pfam" id="PF00696">
    <property type="entry name" value="AA_kinase"/>
    <property type="match status" value="1"/>
</dbReference>